<dbReference type="InterPro" id="IPR035625">
    <property type="entry name" value="Tfc3-like_eWH"/>
</dbReference>
<evidence type="ECO:0000256" key="2">
    <source>
        <dbReference type="ARBA" id="ARBA00022553"/>
    </source>
</evidence>
<evidence type="ECO:0000256" key="1">
    <source>
        <dbReference type="ARBA" id="ARBA00004123"/>
    </source>
</evidence>
<keyword evidence="5" id="KW-0539">Nucleus</keyword>
<dbReference type="InterPro" id="IPR044210">
    <property type="entry name" value="Tfc3-like"/>
</dbReference>
<dbReference type="Proteomes" id="UP000001194">
    <property type="component" value="Unassembled WGS sequence"/>
</dbReference>
<dbReference type="InterPro" id="IPR017956">
    <property type="entry name" value="AT_hook_DNA-bd_motif"/>
</dbReference>
<evidence type="ECO:0000256" key="5">
    <source>
        <dbReference type="ARBA" id="ARBA00023242"/>
    </source>
</evidence>
<evidence type="ECO:0000259" key="8">
    <source>
        <dbReference type="Pfam" id="PF20222"/>
    </source>
</evidence>
<dbReference type="Pfam" id="PF04182">
    <property type="entry name" value="B-block_TFIIIC"/>
    <property type="match status" value="1"/>
</dbReference>
<feature type="compositionally biased region" description="Basic residues" evidence="6">
    <location>
        <begin position="640"/>
        <end position="649"/>
    </location>
</feature>
<dbReference type="PANTHER" id="PTHR15180:SF1">
    <property type="entry name" value="GENERAL TRANSCRIPTION FACTOR 3C POLYPEPTIDE 1"/>
    <property type="match status" value="1"/>
</dbReference>
<dbReference type="RefSeq" id="XP_001873939.1">
    <property type="nucleotide sequence ID" value="XM_001873904.1"/>
</dbReference>
<dbReference type="InParanoid" id="B0CR01"/>
<dbReference type="PANTHER" id="PTHR15180">
    <property type="entry name" value="GENERAL TRANSCRIPTION FACTOR 3C POLYPEPTIDE 1"/>
    <property type="match status" value="1"/>
</dbReference>
<dbReference type="CDD" id="cd16169">
    <property type="entry name" value="Tau138_eWH"/>
    <property type="match status" value="1"/>
</dbReference>
<dbReference type="GO" id="GO:0000127">
    <property type="term" value="C:transcription factor TFIIIC complex"/>
    <property type="evidence" value="ECO:0007669"/>
    <property type="project" value="InterPro"/>
</dbReference>
<dbReference type="OrthoDB" id="68020at2759"/>
<dbReference type="EMBL" id="DS547091">
    <property type="protein sequence ID" value="EDR15731.1"/>
    <property type="molecule type" value="Genomic_DNA"/>
</dbReference>
<dbReference type="GeneID" id="6069161"/>
<protein>
    <submittedName>
        <fullName evidence="9">Predicted protein</fullName>
    </submittedName>
</protein>
<accession>B0CR01</accession>
<organism evidence="10">
    <name type="scientific">Laccaria bicolor (strain S238N-H82 / ATCC MYA-4686)</name>
    <name type="common">Bicoloured deceiver</name>
    <name type="synonym">Laccaria laccata var. bicolor</name>
    <dbReference type="NCBI Taxonomy" id="486041"/>
    <lineage>
        <taxon>Eukaryota</taxon>
        <taxon>Fungi</taxon>
        <taxon>Dikarya</taxon>
        <taxon>Basidiomycota</taxon>
        <taxon>Agaricomycotina</taxon>
        <taxon>Agaricomycetes</taxon>
        <taxon>Agaricomycetidae</taxon>
        <taxon>Agaricales</taxon>
        <taxon>Agaricineae</taxon>
        <taxon>Hydnangiaceae</taxon>
        <taxon>Laccaria</taxon>
    </lineage>
</organism>
<feature type="region of interest" description="Disordered" evidence="6">
    <location>
        <begin position="1476"/>
        <end position="1515"/>
    </location>
</feature>
<keyword evidence="4" id="KW-0804">Transcription</keyword>
<dbReference type="FunCoup" id="B0CR01">
    <property type="interactions" value="9"/>
</dbReference>
<dbReference type="Pfam" id="PF20222">
    <property type="entry name" value="DUF6581"/>
    <property type="match status" value="1"/>
</dbReference>
<feature type="compositionally biased region" description="Basic and acidic residues" evidence="6">
    <location>
        <begin position="1500"/>
        <end position="1509"/>
    </location>
</feature>
<feature type="domain" description="Transcription factor tau subunit sfc3/Tfc3 C-terminal" evidence="8">
    <location>
        <begin position="1513"/>
        <end position="1842"/>
    </location>
</feature>
<gene>
    <name evidence="9" type="ORF">LACBIDRAFT_300963</name>
</gene>
<sequence length="1867" mass="209432">MDELLHHCLRELSFDGDLGCNVSRLRDFVVGFYSQSGVPHTQNPDDAFCAFVWSLIVQQPTVLVGTISLGDSSDIWVAPQTSAKRKARARGEDHVDTIPPKLDPVPAAKDTALDELQRLHGDRLRIAVEPDAIFAAITGSHIRVNFPLTRLSRLTFLISMSQSSKMSPMVYSALQIITQGRDNGVTVVELGRKSKYDQKTCFYLVRQLTELDLVVKVRRGGVGTHFCIHKYFFDRDPSWKAIRDEETLAEDLQKNGNDTAVLDEEEAGVNATALKFTPIDARHLSSLPLISARVVKLLKASKNFIHASNNMLITLGFSNPTKTDRRFFQSRIREMIQQRLIEKVVVPSNRKKSVNASVKCFRLVTTGDLENHGAVVDEDDEDDPLLDGQNGIKMNITIHKQIIDLIEESGITGMTLNELSAALCNFDKRTIELLLARAEKYHPPPHLSDLGIAALMETSGRERRHRYYTVACYRKLVSNEQLDKSSAGYGDVDLRTVGGFYAFDTKIFYESESELFNYQDSFKDEKTRSRNPVRRPPKNPILPDGSVKQGRPRKHPIEVEPGSTANGQQTSRKRKAAQLSHPDPLENDDVIRETANKRRRLISNQANDSKDETSPVQPKRRGRPPKLKVDTVTIAEKGQRRGRPPKRKKSVEPDVETSVKKRRGRPPKATRDAQRHRSPDTADDPVEAIDRLQINLEDPNKPSLPELVATTPETHPFELNLEPHREKMTPIFTVPSNVESFCGINPHQLDNCTQEPLSGDSINGTLDGSNISHITSTSLALPDLGRRVLTVEADVLTSASYAPSNADKAGEASLGQASEALAGAVSTGSSKEKSSSASRSRVNVSHLRRENELYRVVEDFGGIINIQTKEFFEAHMNLLETLSKAGEPTSAPIGTRTDKRTATATFNSLEMKGRVKQLRTSVTTHTGVNRPACIVYLPHIDHGKLNAFLADLARGTQPTPPQLGTFVKFDQPVEYGADPSSTIRNALPLQLLQMEQPGDSKERWSKNVARASQLFTYDDSTIREVLLAERTTLGQLYGFIVGKIIRARELHLSVLSAFETGSPCRNVISCEGRIIDLAFFCHDLPLSLYTSLVSSLSHDDELTAFFGTEEGRQTPVRDLPQHLHSILQIGRSRARSRFLDILETLRCLQLVTPLQLSTASVPWITCPPNGDHPTKFDPASLDGWTINTPMSAPAYWYFSDLAPIHLWAVSETQPPFWKDTSVGTAADGLNYWESLREACINPLIPVNANVSSKLDPLNPSISVARSLRRTVSWNPDYILTWHQMQYLKRFIDVASGKTPLQEDEDTSTSQIERICRVISAPRSTIENYFRASRVKLLGDLERMRRKVKERKTEKRSRRAAETKVSLARKAEEARLNREQEWNMLLLRVHPDALGPATVRVDRVRNRFLQTGSTKDIEKWEKQINDAVREAGVVAMKTLKTSAKRNSTDKHILPMILRDSHPQVIEVPCPSIKTLIEQQGPPILHQKEGAKRKRKSSAINEDPRAPDAQKKSTRRHRFQWSRDYDELARDASAIIRARCRGLPRLDWAAFEQVFPAVPRNTVRQRLSHIKETPGNEAYLRRLEERWYDLWIKHRGTSILPDEYLESTSNFNLVKHVEFLRAHVDKNALRVGLAEPKEKAGILVPLSIERLLDEFEVVETTPAAPSWDFVWNAAVEEGREKRLLRQPFTREPGEFPPRSMCEEEDIFLAESTLKMAMGTPPERYDSESASLLLRSAGEDAVATAIKNLLGKGVLSKSQRDPTKQKPGRQLKISESNQNAIGGVISCDTYQDAASLVEAVTTNVVTWREWPLTATDGDCAALIQLVSENQVDFKVDTSQPRAARPMLDWNSKKAGLCATIVNEAVTYKRI</sequence>
<evidence type="ECO:0000313" key="10">
    <source>
        <dbReference type="Proteomes" id="UP000001194"/>
    </source>
</evidence>
<feature type="domain" description="B-block binding subunit of TFIIIC" evidence="7">
    <location>
        <begin position="168"/>
        <end position="233"/>
    </location>
</feature>
<comment type="subcellular location">
    <subcellularLocation>
        <location evidence="1">Nucleus</location>
    </subcellularLocation>
</comment>
<dbReference type="GO" id="GO:0006384">
    <property type="term" value="P:transcription initiation at RNA polymerase III promoter"/>
    <property type="evidence" value="ECO:0007669"/>
    <property type="project" value="InterPro"/>
</dbReference>
<keyword evidence="2" id="KW-0597">Phosphoprotein</keyword>
<evidence type="ECO:0000256" key="6">
    <source>
        <dbReference type="SAM" id="MobiDB-lite"/>
    </source>
</evidence>
<keyword evidence="3" id="KW-0238">DNA-binding</keyword>
<dbReference type="GO" id="GO:0042791">
    <property type="term" value="P:5S class rRNA transcription by RNA polymerase III"/>
    <property type="evidence" value="ECO:0007669"/>
    <property type="project" value="TreeGrafter"/>
</dbReference>
<reference evidence="9 10" key="1">
    <citation type="journal article" date="2008" name="Nature">
        <title>The genome of Laccaria bicolor provides insights into mycorrhizal symbiosis.</title>
        <authorList>
            <person name="Martin F."/>
            <person name="Aerts A."/>
            <person name="Ahren D."/>
            <person name="Brun A."/>
            <person name="Danchin E.G.J."/>
            <person name="Duchaussoy F."/>
            <person name="Gibon J."/>
            <person name="Kohler A."/>
            <person name="Lindquist E."/>
            <person name="Pereda V."/>
            <person name="Salamov A."/>
            <person name="Shapiro H.J."/>
            <person name="Wuyts J."/>
            <person name="Blaudez D."/>
            <person name="Buee M."/>
            <person name="Brokstein P."/>
            <person name="Canbaeck B."/>
            <person name="Cohen D."/>
            <person name="Courty P.E."/>
            <person name="Coutinho P.M."/>
            <person name="Delaruelle C."/>
            <person name="Detter J.C."/>
            <person name="Deveau A."/>
            <person name="DiFazio S."/>
            <person name="Duplessis S."/>
            <person name="Fraissinet-Tachet L."/>
            <person name="Lucic E."/>
            <person name="Frey-Klett P."/>
            <person name="Fourrey C."/>
            <person name="Feussner I."/>
            <person name="Gay G."/>
            <person name="Grimwood J."/>
            <person name="Hoegger P.J."/>
            <person name="Jain P."/>
            <person name="Kilaru S."/>
            <person name="Labbe J."/>
            <person name="Lin Y.C."/>
            <person name="Legue V."/>
            <person name="Le Tacon F."/>
            <person name="Marmeisse R."/>
            <person name="Melayah D."/>
            <person name="Montanini B."/>
            <person name="Muratet M."/>
            <person name="Nehls U."/>
            <person name="Niculita-Hirzel H."/>
            <person name="Oudot-Le Secq M.P."/>
            <person name="Peter M."/>
            <person name="Quesneville H."/>
            <person name="Rajashekar B."/>
            <person name="Reich M."/>
            <person name="Rouhier N."/>
            <person name="Schmutz J."/>
            <person name="Yin T."/>
            <person name="Chalot M."/>
            <person name="Henrissat B."/>
            <person name="Kuees U."/>
            <person name="Lucas S."/>
            <person name="Van de Peer Y."/>
            <person name="Podila G.K."/>
            <person name="Polle A."/>
            <person name="Pukkila P.J."/>
            <person name="Richardson P.M."/>
            <person name="Rouze P."/>
            <person name="Sanders I.R."/>
            <person name="Stajich J.E."/>
            <person name="Tunlid A."/>
            <person name="Tuskan G."/>
            <person name="Grigoriev I.V."/>
        </authorList>
    </citation>
    <scope>NUCLEOTIDE SEQUENCE [LARGE SCALE GENOMIC DNA]</scope>
    <source>
        <strain evidence="10">S238N-H82 / ATCC MYA-4686</strain>
    </source>
</reference>
<dbReference type="SMART" id="SM00384">
    <property type="entry name" value="AT_hook"/>
    <property type="match status" value="3"/>
</dbReference>
<dbReference type="STRING" id="486041.B0CR01"/>
<feature type="compositionally biased region" description="Basic and acidic residues" evidence="6">
    <location>
        <begin position="669"/>
        <end position="680"/>
    </location>
</feature>
<feature type="region of interest" description="Disordered" evidence="6">
    <location>
        <begin position="523"/>
        <end position="686"/>
    </location>
</feature>
<dbReference type="InterPro" id="IPR007309">
    <property type="entry name" value="TFIIIC_Bblock-bd"/>
</dbReference>
<evidence type="ECO:0000256" key="4">
    <source>
        <dbReference type="ARBA" id="ARBA00023163"/>
    </source>
</evidence>
<dbReference type="HOGENOM" id="CLU_000498_0_0_1"/>
<dbReference type="GO" id="GO:0005634">
    <property type="term" value="C:nucleus"/>
    <property type="evidence" value="ECO:0007669"/>
    <property type="project" value="UniProtKB-SubCell"/>
</dbReference>
<evidence type="ECO:0000256" key="3">
    <source>
        <dbReference type="ARBA" id="ARBA00023125"/>
    </source>
</evidence>
<evidence type="ECO:0000259" key="7">
    <source>
        <dbReference type="Pfam" id="PF04182"/>
    </source>
</evidence>
<evidence type="ECO:0000313" key="9">
    <source>
        <dbReference type="EMBL" id="EDR15731.1"/>
    </source>
</evidence>
<proteinExistence type="predicted"/>
<dbReference type="InterPro" id="IPR046488">
    <property type="entry name" value="Sfc3/Tfc3_C"/>
</dbReference>
<keyword evidence="10" id="KW-1185">Reference proteome</keyword>
<feature type="region of interest" description="Disordered" evidence="6">
    <location>
        <begin position="824"/>
        <end position="844"/>
    </location>
</feature>
<name>B0CR01_LACBS</name>
<dbReference type="KEGG" id="lbc:LACBIDRAFT_300963"/>
<dbReference type="GO" id="GO:0003677">
    <property type="term" value="F:DNA binding"/>
    <property type="evidence" value="ECO:0007669"/>
    <property type="project" value="UniProtKB-KW"/>
</dbReference>